<gene>
    <name evidence="1" type="ORF">DWY25_15160</name>
</gene>
<proteinExistence type="predicted"/>
<accession>A0A412FM25</accession>
<dbReference type="AlphaFoldDB" id="A0A412FM25"/>
<organism evidence="1 2">
    <name type="scientific">Holdemania filiformis</name>
    <dbReference type="NCBI Taxonomy" id="61171"/>
    <lineage>
        <taxon>Bacteria</taxon>
        <taxon>Bacillati</taxon>
        <taxon>Bacillota</taxon>
        <taxon>Erysipelotrichia</taxon>
        <taxon>Erysipelotrichales</taxon>
        <taxon>Erysipelotrichaceae</taxon>
        <taxon>Holdemania</taxon>
    </lineage>
</organism>
<reference evidence="1 2" key="1">
    <citation type="submission" date="2018-08" db="EMBL/GenBank/DDBJ databases">
        <title>A genome reference for cultivated species of the human gut microbiota.</title>
        <authorList>
            <person name="Zou Y."/>
            <person name="Xue W."/>
            <person name="Luo G."/>
        </authorList>
    </citation>
    <scope>NUCLEOTIDE SEQUENCE [LARGE SCALE GENOMIC DNA]</scope>
    <source>
        <strain evidence="1 2">AF24-29</strain>
    </source>
</reference>
<dbReference type="GeneID" id="83016738"/>
<sequence length="207" mass="23823">MKIRILQCDPVDPQAEDQVHRIRHQTGDLVIEYIQLVDAARRPEKWDQTILCSSTAVDPQLAVAFSEPVLVLSPKPCRAIPSWQIRRGLIEPWNGEWLVKMISQLVHQGQPLNRSQTLDFIKVKKERKISAELDHLLKGVKTKDYPSAVWLFIQDRQNDAMEQDAEELPFPVACYWMKQKADMNVACLIYPPMRLTDKAPGEKQIIS</sequence>
<evidence type="ECO:0000313" key="2">
    <source>
        <dbReference type="Proteomes" id="UP000284178"/>
    </source>
</evidence>
<dbReference type="RefSeq" id="WP_117895930.1">
    <property type="nucleotide sequence ID" value="NZ_CABJCV010000024.1"/>
</dbReference>
<name>A0A412FM25_9FIRM</name>
<protein>
    <submittedName>
        <fullName evidence="1">Uncharacterized protein</fullName>
    </submittedName>
</protein>
<evidence type="ECO:0000313" key="1">
    <source>
        <dbReference type="EMBL" id="RGR69225.1"/>
    </source>
</evidence>
<dbReference type="EMBL" id="QRUP01000024">
    <property type="protein sequence ID" value="RGR69225.1"/>
    <property type="molecule type" value="Genomic_DNA"/>
</dbReference>
<keyword evidence="2" id="KW-1185">Reference proteome</keyword>
<dbReference type="Proteomes" id="UP000284178">
    <property type="component" value="Unassembled WGS sequence"/>
</dbReference>
<comment type="caution">
    <text evidence="1">The sequence shown here is derived from an EMBL/GenBank/DDBJ whole genome shotgun (WGS) entry which is preliminary data.</text>
</comment>